<dbReference type="Proteomes" id="UP000076066">
    <property type="component" value="Chromosome"/>
</dbReference>
<organism evidence="1 2">
    <name type="scientific">Haematospirillum jordaniae</name>
    <dbReference type="NCBI Taxonomy" id="1549855"/>
    <lineage>
        <taxon>Bacteria</taxon>
        <taxon>Pseudomonadati</taxon>
        <taxon>Pseudomonadota</taxon>
        <taxon>Alphaproteobacteria</taxon>
        <taxon>Rhodospirillales</taxon>
        <taxon>Novispirillaceae</taxon>
        <taxon>Haematospirillum</taxon>
    </lineage>
</organism>
<protein>
    <recommendedName>
        <fullName evidence="3">WYL domain-containing protein</fullName>
    </recommendedName>
</protein>
<reference evidence="1 2" key="1">
    <citation type="submission" date="2016-02" db="EMBL/GenBank/DDBJ databases">
        <title>Complete Genome of H5569, the type strain of the newly described species Haematospirillium jordaniae.</title>
        <authorList>
            <person name="Nicholson A.C."/>
            <person name="Humrighouse B.W."/>
            <person name="Loparov V."/>
            <person name="McQuiston J.R."/>
        </authorList>
    </citation>
    <scope>NUCLEOTIDE SEQUENCE [LARGE SCALE GENOMIC DNA]</scope>
    <source>
        <strain evidence="1 2">H5569</strain>
    </source>
</reference>
<accession>A0A143DD29</accession>
<sequence length="71" mass="8343">MARKPIELGQRFRGVENPRSLWEVEFLYTDGHGVPHARLRNLTTRVDSRTYSCDVIADPRRFRQVELETAE</sequence>
<dbReference type="KEGG" id="hjo:AY555_04945"/>
<dbReference type="AlphaFoldDB" id="A0A143DD29"/>
<dbReference type="EMBL" id="CP014525">
    <property type="protein sequence ID" value="AMW34632.1"/>
    <property type="molecule type" value="Genomic_DNA"/>
</dbReference>
<dbReference type="GeneID" id="53316498"/>
<evidence type="ECO:0000313" key="1">
    <source>
        <dbReference type="EMBL" id="AMW34632.1"/>
    </source>
</evidence>
<proteinExistence type="predicted"/>
<evidence type="ECO:0000313" key="2">
    <source>
        <dbReference type="Proteomes" id="UP000076066"/>
    </source>
</evidence>
<keyword evidence="2" id="KW-1185">Reference proteome</keyword>
<dbReference type="OrthoDB" id="7361798at2"/>
<dbReference type="RefSeq" id="WP_066134187.1">
    <property type="nucleotide sequence ID" value="NZ_CP014525.1"/>
</dbReference>
<evidence type="ECO:0008006" key="3">
    <source>
        <dbReference type="Google" id="ProtNLM"/>
    </source>
</evidence>
<gene>
    <name evidence="1" type="ORF">AY555_04945</name>
</gene>
<dbReference type="STRING" id="1549855.AY555_04945"/>
<name>A0A143DD29_9PROT</name>